<reference evidence="2 3" key="1">
    <citation type="journal article" date="2021" name="bioRxiv">
        <title>Chromosome-scale and haplotype-resolved genome assembly of a tetraploid potato cultivar.</title>
        <authorList>
            <person name="Sun H."/>
            <person name="Jiao W.-B."/>
            <person name="Krause K."/>
            <person name="Campoy J.A."/>
            <person name="Goel M."/>
            <person name="Folz-Donahue K."/>
            <person name="Kukat C."/>
            <person name="Huettel B."/>
            <person name="Schneeberger K."/>
        </authorList>
    </citation>
    <scope>NUCLEOTIDE SEQUENCE [LARGE SCALE GENOMIC DNA]</scope>
    <source>
        <strain evidence="2">SolTubOtavaFocal</strain>
        <tissue evidence="2">Leaves</tissue>
    </source>
</reference>
<organism evidence="2 3">
    <name type="scientific">Solanum tuberosum</name>
    <name type="common">Potato</name>
    <dbReference type="NCBI Taxonomy" id="4113"/>
    <lineage>
        <taxon>Eukaryota</taxon>
        <taxon>Viridiplantae</taxon>
        <taxon>Streptophyta</taxon>
        <taxon>Embryophyta</taxon>
        <taxon>Tracheophyta</taxon>
        <taxon>Spermatophyta</taxon>
        <taxon>Magnoliopsida</taxon>
        <taxon>eudicotyledons</taxon>
        <taxon>Gunneridae</taxon>
        <taxon>Pentapetalae</taxon>
        <taxon>asterids</taxon>
        <taxon>lamiids</taxon>
        <taxon>Solanales</taxon>
        <taxon>Solanaceae</taxon>
        <taxon>Solanoideae</taxon>
        <taxon>Solaneae</taxon>
        <taxon>Solanum</taxon>
    </lineage>
</organism>
<protein>
    <submittedName>
        <fullName evidence="2">Uncharacterized protein</fullName>
    </submittedName>
</protein>
<proteinExistence type="predicted"/>
<sequence>MKVLFKSSPTLLSSISSPFHTYPGPYHIQQYNNNKNEDQQRTATKQHSTWPNSASPKDPATFFLNVNSSYFKRRQFPSKYTDSSEEQRQYTASYCLLPPVPFRTVVAAAKGNAKLSLQALDGDT</sequence>
<evidence type="ECO:0000256" key="1">
    <source>
        <dbReference type="SAM" id="MobiDB-lite"/>
    </source>
</evidence>
<gene>
    <name evidence="2" type="ORF">KY290_021714</name>
</gene>
<dbReference type="EMBL" id="JAIVGD010000015">
    <property type="protein sequence ID" value="KAH0758221.1"/>
    <property type="molecule type" value="Genomic_DNA"/>
</dbReference>
<keyword evidence="3" id="KW-1185">Reference proteome</keyword>
<name>A0ABQ7V2F2_SOLTU</name>
<feature type="region of interest" description="Disordered" evidence="1">
    <location>
        <begin position="26"/>
        <end position="56"/>
    </location>
</feature>
<feature type="compositionally biased region" description="Polar residues" evidence="1">
    <location>
        <begin position="41"/>
        <end position="55"/>
    </location>
</feature>
<comment type="caution">
    <text evidence="2">The sequence shown here is derived from an EMBL/GenBank/DDBJ whole genome shotgun (WGS) entry which is preliminary data.</text>
</comment>
<evidence type="ECO:0000313" key="2">
    <source>
        <dbReference type="EMBL" id="KAH0758221.1"/>
    </source>
</evidence>
<evidence type="ECO:0000313" key="3">
    <source>
        <dbReference type="Proteomes" id="UP000826656"/>
    </source>
</evidence>
<dbReference type="Proteomes" id="UP000826656">
    <property type="component" value="Unassembled WGS sequence"/>
</dbReference>
<accession>A0ABQ7V2F2</accession>